<dbReference type="CDD" id="cd07344">
    <property type="entry name" value="M48_yhfN_like"/>
    <property type="match status" value="1"/>
</dbReference>
<gene>
    <name evidence="2" type="ORF">CQA53_08240</name>
</gene>
<dbReference type="Gene3D" id="3.30.2010.10">
    <property type="entry name" value="Metalloproteases ('zincins'), catalytic domain"/>
    <property type="match status" value="1"/>
</dbReference>
<evidence type="ECO:0000313" key="3">
    <source>
        <dbReference type="Proteomes" id="UP000256379"/>
    </source>
</evidence>
<dbReference type="Proteomes" id="UP000256379">
    <property type="component" value="Unassembled WGS sequence"/>
</dbReference>
<evidence type="ECO:0000313" key="2">
    <source>
        <dbReference type="EMBL" id="RDU63597.1"/>
    </source>
</evidence>
<dbReference type="OrthoDB" id="5321643at2"/>
<protein>
    <submittedName>
        <fullName evidence="2">M48 family peptidase</fullName>
    </submittedName>
</protein>
<accession>A0A3D8IEG1</accession>
<dbReference type="PANTHER" id="PTHR30399">
    <property type="entry name" value="UNCHARACTERIZED PROTEIN YGJP"/>
    <property type="match status" value="1"/>
</dbReference>
<reference evidence="2 3" key="1">
    <citation type="submission" date="2018-04" db="EMBL/GenBank/DDBJ databases">
        <title>Novel Campyloabacter and Helicobacter Species and Strains.</title>
        <authorList>
            <person name="Mannion A.J."/>
            <person name="Shen Z."/>
            <person name="Fox J.G."/>
        </authorList>
    </citation>
    <scope>NUCLEOTIDE SEQUENCE [LARGE SCALE GENOMIC DNA]</scope>
    <source>
        <strain evidence="2 3">MIT 17-337</strain>
    </source>
</reference>
<evidence type="ECO:0000259" key="1">
    <source>
        <dbReference type="Pfam" id="PF01863"/>
    </source>
</evidence>
<proteinExistence type="predicted"/>
<dbReference type="PANTHER" id="PTHR30399:SF1">
    <property type="entry name" value="UTP PYROPHOSPHATASE"/>
    <property type="match status" value="1"/>
</dbReference>
<organism evidence="2 3">
    <name type="scientific">Helicobacter didelphidarum</name>
    <dbReference type="NCBI Taxonomy" id="2040648"/>
    <lineage>
        <taxon>Bacteria</taxon>
        <taxon>Pseudomonadati</taxon>
        <taxon>Campylobacterota</taxon>
        <taxon>Epsilonproteobacteria</taxon>
        <taxon>Campylobacterales</taxon>
        <taxon>Helicobacteraceae</taxon>
        <taxon>Helicobacter</taxon>
    </lineage>
</organism>
<sequence>MLEHLTIIKKDIKSISLKVRPNGEIILTTPKQMQEKYIKSILEKRAKWIEEKRAFFASYATTKREYVSGEDFYYRGRRYRIKLTQARKESIKLTSGYLELCVRDKNDFIHKEKMIYEWYHQKALLCFFQLIEQYKKMIDYKGNIHITIRKMKTRWGSCNASKSSISLNIELIKKPKECIEYVILHELTHLIHPNHSKDFYKFLSCYMSDWRERKERLNKPMG</sequence>
<dbReference type="RefSeq" id="WP_115543529.1">
    <property type="nucleotide sequence ID" value="NZ_NXLQ01000022.1"/>
</dbReference>
<dbReference type="AlphaFoldDB" id="A0A3D8IEG1"/>
<comment type="caution">
    <text evidence="2">The sequence shown here is derived from an EMBL/GenBank/DDBJ whole genome shotgun (WGS) entry which is preliminary data.</text>
</comment>
<name>A0A3D8IEG1_9HELI</name>
<dbReference type="Pfam" id="PF01863">
    <property type="entry name" value="YgjP-like"/>
    <property type="match status" value="1"/>
</dbReference>
<dbReference type="EMBL" id="NXLQ01000022">
    <property type="protein sequence ID" value="RDU63597.1"/>
    <property type="molecule type" value="Genomic_DNA"/>
</dbReference>
<keyword evidence="3" id="KW-1185">Reference proteome</keyword>
<feature type="domain" description="YgjP-like metallopeptidase" evidence="1">
    <location>
        <begin position="13"/>
        <end position="219"/>
    </location>
</feature>
<dbReference type="InterPro" id="IPR002725">
    <property type="entry name" value="YgjP-like_metallopeptidase"/>
</dbReference>
<dbReference type="InterPro" id="IPR053136">
    <property type="entry name" value="UTP_pyrophosphatase-like"/>
</dbReference>